<dbReference type="GO" id="GO:0016192">
    <property type="term" value="P:vesicle-mediated transport"/>
    <property type="evidence" value="ECO:0007669"/>
    <property type="project" value="InterPro"/>
</dbReference>
<dbReference type="InterPro" id="IPR043127">
    <property type="entry name" value="Sec-1-like_dom3a"/>
</dbReference>
<dbReference type="SUPFAM" id="SSF56815">
    <property type="entry name" value="Sec1/munc18-like (SM) proteins"/>
    <property type="match status" value="1"/>
</dbReference>
<dbReference type="Gene3D" id="3.90.830.10">
    <property type="entry name" value="Syntaxin Binding Protein 1, Chain A, domain 2"/>
    <property type="match status" value="1"/>
</dbReference>
<comment type="similarity">
    <text evidence="1">Belongs to the STXBP/unc-18/SEC1 family.</text>
</comment>
<dbReference type="Gene3D" id="3.40.50.1910">
    <property type="match status" value="1"/>
</dbReference>
<dbReference type="InterPro" id="IPR043154">
    <property type="entry name" value="Sec-1-like_dom1"/>
</dbReference>
<name>A0AA36NGF2_9DINO</name>
<dbReference type="Gene3D" id="3.40.50.2060">
    <property type="match status" value="1"/>
</dbReference>
<dbReference type="Proteomes" id="UP001178507">
    <property type="component" value="Unassembled WGS sequence"/>
</dbReference>
<dbReference type="InterPro" id="IPR001619">
    <property type="entry name" value="Sec1-like"/>
</dbReference>
<dbReference type="AlphaFoldDB" id="A0AA36NGF2"/>
<gene>
    <name evidence="2" type="ORF">EVOR1521_LOCUS28142</name>
</gene>
<protein>
    <submittedName>
        <fullName evidence="2">Uncharacterized protein</fullName>
    </submittedName>
</protein>
<accession>A0AA36NGF2</accession>
<organism evidence="2 3">
    <name type="scientific">Effrenium voratum</name>
    <dbReference type="NCBI Taxonomy" id="2562239"/>
    <lineage>
        <taxon>Eukaryota</taxon>
        <taxon>Sar</taxon>
        <taxon>Alveolata</taxon>
        <taxon>Dinophyceae</taxon>
        <taxon>Suessiales</taxon>
        <taxon>Symbiodiniaceae</taxon>
        <taxon>Effrenium</taxon>
    </lineage>
</organism>
<dbReference type="InterPro" id="IPR027482">
    <property type="entry name" value="Sec1-like_dom2"/>
</dbReference>
<evidence type="ECO:0000256" key="1">
    <source>
        <dbReference type="ARBA" id="ARBA00009884"/>
    </source>
</evidence>
<comment type="caution">
    <text evidence="2">The sequence shown here is derived from an EMBL/GenBank/DDBJ whole genome shotgun (WGS) entry which is preliminary data.</text>
</comment>
<dbReference type="InterPro" id="IPR036045">
    <property type="entry name" value="Sec1-like_sf"/>
</dbReference>
<dbReference type="PANTHER" id="PTHR11679">
    <property type="entry name" value="VESICLE PROTEIN SORTING-ASSOCIATED"/>
    <property type="match status" value="1"/>
</dbReference>
<keyword evidence="3" id="KW-1185">Reference proteome</keyword>
<reference evidence="2" key="1">
    <citation type="submission" date="2023-08" db="EMBL/GenBank/DDBJ databases">
        <authorList>
            <person name="Chen Y."/>
            <person name="Shah S."/>
            <person name="Dougan E. K."/>
            <person name="Thang M."/>
            <person name="Chan C."/>
        </authorList>
    </citation>
    <scope>NUCLEOTIDE SEQUENCE</scope>
</reference>
<proteinExistence type="inferred from homology"/>
<evidence type="ECO:0000313" key="2">
    <source>
        <dbReference type="EMBL" id="CAJ1406087.1"/>
    </source>
</evidence>
<evidence type="ECO:0000313" key="3">
    <source>
        <dbReference type="Proteomes" id="UP001178507"/>
    </source>
</evidence>
<dbReference type="EMBL" id="CAUJNA010003616">
    <property type="protein sequence ID" value="CAJ1406087.1"/>
    <property type="molecule type" value="Genomic_DNA"/>
</dbReference>
<sequence length="619" mass="69259">MSLRRTCRELVLEVVLPRVQKSVGDGLDRFQMVVDAATLRVINSFLRMGDLHTEGVTSVELLEEDREPLPGLDALYFLRPLPATLDLILADFKSAAAPQHRQVHFCFTQQVEQSLLSRLTEATHLAGRVRSFVEVPLSFLLVQDRGFHFDMPEAITGLFPVPDPQMLSDIVQKLTDVCRCLQTTSPIIRCQSDLCHTVADRVLRELNMHKQPSLPSQPCQLIILDRSLDMAAALVHEYSYEACVFDLLDGNMLDADRNIVTMETSGETREVLLSDPLWEELRYMHLEAAREHVEAKVDEVKRQNARGGNGMSTKVMLEQLRSAPEMRDAVDRMSLHLSIIKQIHARLGQEQILDPLHLGLVEQDIACGIDKNGKDVKITNLQTTLQRILTDRPELPSEMKLRLLMLYFACVANIPEANRSKLMEAARLAPEDHQVLMSMLGTRLMAPESQRKQGTGCAHRVTKQQAARSKKNATAEGRFELSRFEPCLKELLERLAEDRLSFEEFPVCQNSGDDFGLREAGYATAEALGAPAIQAKDDWSFASGGEEREKAEVSHRIVVFVLGGFTHSELRAAAEVQQNLPRGTEVLMGGTSLLTPKRLIKALRPAPEAHAEGEMPDLS</sequence>
<dbReference type="Gene3D" id="1.25.40.60">
    <property type="match status" value="1"/>
</dbReference>
<dbReference type="Pfam" id="PF00995">
    <property type="entry name" value="Sec1"/>
    <property type="match status" value="1"/>
</dbReference>
<dbReference type="PIRSF" id="PIRSF005715">
    <property type="entry name" value="VPS45_Sec1"/>
    <property type="match status" value="1"/>
</dbReference>